<protein>
    <recommendedName>
        <fullName evidence="5 11">Probable cobalamin biosynthesis protein CobD</fullName>
    </recommendedName>
</protein>
<evidence type="ECO:0000256" key="11">
    <source>
        <dbReference type="HAMAP-Rule" id="MF_00024"/>
    </source>
</evidence>
<proteinExistence type="inferred from homology"/>
<dbReference type="PANTHER" id="PTHR34308">
    <property type="entry name" value="COBALAMIN BIOSYNTHESIS PROTEIN CBIB"/>
    <property type="match status" value="1"/>
</dbReference>
<comment type="subcellular location">
    <subcellularLocation>
        <location evidence="2 11">Cell membrane</location>
        <topology evidence="2 11">Multi-pass membrane protein</topology>
    </subcellularLocation>
</comment>
<dbReference type="PANTHER" id="PTHR34308:SF1">
    <property type="entry name" value="COBALAMIN BIOSYNTHESIS PROTEIN CBIB"/>
    <property type="match status" value="1"/>
</dbReference>
<evidence type="ECO:0000256" key="7">
    <source>
        <dbReference type="ARBA" id="ARBA00022573"/>
    </source>
</evidence>
<evidence type="ECO:0000256" key="4">
    <source>
        <dbReference type="ARBA" id="ARBA00006263"/>
    </source>
</evidence>
<keyword evidence="6 11" id="KW-1003">Cell membrane</keyword>
<organism evidence="12 13">
    <name type="scientific">Candidatus Marsarchaeota G1 archaeon OSP_D</name>
    <dbReference type="NCBI Taxonomy" id="1978155"/>
    <lineage>
        <taxon>Archaea</taxon>
        <taxon>Candidatus Marsarchaeota</taxon>
        <taxon>Candidatus Marsarchaeota group 1</taxon>
    </lineage>
</organism>
<dbReference type="Proteomes" id="UP000240880">
    <property type="component" value="Unassembled WGS sequence"/>
</dbReference>
<dbReference type="GO" id="GO:0005886">
    <property type="term" value="C:plasma membrane"/>
    <property type="evidence" value="ECO:0007669"/>
    <property type="project" value="UniProtKB-SubCell"/>
</dbReference>
<gene>
    <name evidence="11" type="primary">cobD</name>
    <name evidence="12" type="ORF">B9Q01_06735</name>
</gene>
<evidence type="ECO:0000256" key="9">
    <source>
        <dbReference type="ARBA" id="ARBA00022989"/>
    </source>
</evidence>
<evidence type="ECO:0000256" key="8">
    <source>
        <dbReference type="ARBA" id="ARBA00022692"/>
    </source>
</evidence>
<comment type="caution">
    <text evidence="12">The sequence shown here is derived from an EMBL/GenBank/DDBJ whole genome shotgun (WGS) entry which is preliminary data.</text>
</comment>
<evidence type="ECO:0000313" key="12">
    <source>
        <dbReference type="EMBL" id="PSN82852.1"/>
    </source>
</evidence>
<dbReference type="HAMAP" id="MF_00024">
    <property type="entry name" value="CobD_CbiB"/>
    <property type="match status" value="1"/>
</dbReference>
<reference evidence="12 13" key="1">
    <citation type="submission" date="2017-04" db="EMBL/GenBank/DDBJ databases">
        <title>Novel microbial lineages endemic to geothermal iron-oxide mats fill important gaps in the evolutionary history of Archaea.</title>
        <authorList>
            <person name="Jay Z.J."/>
            <person name="Beam J.P."/>
            <person name="Dlakic M."/>
            <person name="Rusch D.B."/>
            <person name="Kozubal M.A."/>
            <person name="Inskeep W.P."/>
        </authorList>
    </citation>
    <scope>NUCLEOTIDE SEQUENCE [LARGE SCALE GENOMIC DNA]</scope>
    <source>
        <strain evidence="12">OSP_D</strain>
    </source>
</reference>
<keyword evidence="9 11" id="KW-1133">Transmembrane helix</keyword>
<sequence>MNTQAIIVLSLSFPFELVGEPPERVHPTALIGRLELKLEALLRRKKLVSKFWGFTLWLFVIGVVALTSYALLHFLKALPTLLYFVILAFLLKTSYALLTMERFVAPIFHALKSGDLVRARTLTQRIVRRETANLGEGHVCSAVIESISESLVDGFCSPLFFYSILGLVGALVYRAINTMDSMVGYKTEEYRELGFFSAKADTYANYLVARLVALLTVFSAILLRMDYKSAFMRVVKEARNTQSVNAGYPFSAFSGALRVKLEKLNSYTIGVEDRLPSFNDIKRSITLARLVAFLFVLLVVFPVTLFNWWFVWTA</sequence>
<dbReference type="UniPathway" id="UPA00148"/>
<feature type="transmembrane region" description="Helical" evidence="11">
    <location>
        <begin position="81"/>
        <end position="98"/>
    </location>
</feature>
<keyword evidence="8 11" id="KW-0812">Transmembrane</keyword>
<evidence type="ECO:0000256" key="5">
    <source>
        <dbReference type="ARBA" id="ARBA00016185"/>
    </source>
</evidence>
<evidence type="ECO:0000256" key="1">
    <source>
        <dbReference type="ARBA" id="ARBA00003384"/>
    </source>
</evidence>
<feature type="transmembrane region" description="Helical" evidence="11">
    <location>
        <begin position="159"/>
        <end position="176"/>
    </location>
</feature>
<evidence type="ECO:0000256" key="3">
    <source>
        <dbReference type="ARBA" id="ARBA00004953"/>
    </source>
</evidence>
<keyword evidence="10 11" id="KW-0472">Membrane</keyword>
<evidence type="ECO:0000313" key="13">
    <source>
        <dbReference type="Proteomes" id="UP000240880"/>
    </source>
</evidence>
<comment type="function">
    <text evidence="1 11">Converts cobyric acid to cobinamide by the addition of aminopropanol on the F carboxylic group.</text>
</comment>
<dbReference type="EMBL" id="NEXC01000048">
    <property type="protein sequence ID" value="PSN82852.1"/>
    <property type="molecule type" value="Genomic_DNA"/>
</dbReference>
<comment type="pathway">
    <text evidence="3 11">Cofactor biosynthesis; adenosylcobalamin biosynthesis.</text>
</comment>
<dbReference type="InterPro" id="IPR004485">
    <property type="entry name" value="Cobalamin_biosynth_CobD/CbiB"/>
</dbReference>
<dbReference type="NCBIfam" id="TIGR00380">
    <property type="entry name" value="cobal_cbiB"/>
    <property type="match status" value="1"/>
</dbReference>
<evidence type="ECO:0000256" key="2">
    <source>
        <dbReference type="ARBA" id="ARBA00004651"/>
    </source>
</evidence>
<dbReference type="AlphaFoldDB" id="A0A2R6A8U2"/>
<dbReference type="GO" id="GO:0015420">
    <property type="term" value="F:ABC-type vitamin B12 transporter activity"/>
    <property type="evidence" value="ECO:0007669"/>
    <property type="project" value="UniProtKB-UniRule"/>
</dbReference>
<feature type="transmembrane region" description="Helical" evidence="11">
    <location>
        <begin position="203"/>
        <end position="223"/>
    </location>
</feature>
<name>A0A2R6A8U2_9ARCH</name>
<keyword evidence="7 11" id="KW-0169">Cobalamin biosynthesis</keyword>
<comment type="similarity">
    <text evidence="4 11">Belongs to the CobD/CbiB family.</text>
</comment>
<feature type="transmembrane region" description="Helical" evidence="11">
    <location>
        <begin position="51"/>
        <end position="75"/>
    </location>
</feature>
<evidence type="ECO:0000256" key="10">
    <source>
        <dbReference type="ARBA" id="ARBA00023136"/>
    </source>
</evidence>
<evidence type="ECO:0000256" key="6">
    <source>
        <dbReference type="ARBA" id="ARBA00022475"/>
    </source>
</evidence>
<dbReference type="Pfam" id="PF03186">
    <property type="entry name" value="CobD_Cbib"/>
    <property type="match status" value="1"/>
</dbReference>
<dbReference type="NCBIfam" id="NF002281">
    <property type="entry name" value="PRK01209.2-5"/>
    <property type="match status" value="1"/>
</dbReference>
<dbReference type="GO" id="GO:0048472">
    <property type="term" value="F:threonine-phosphate decarboxylase activity"/>
    <property type="evidence" value="ECO:0007669"/>
    <property type="project" value="InterPro"/>
</dbReference>
<dbReference type="GO" id="GO:0009236">
    <property type="term" value="P:cobalamin biosynthetic process"/>
    <property type="evidence" value="ECO:0007669"/>
    <property type="project" value="UniProtKB-UniRule"/>
</dbReference>
<feature type="transmembrane region" description="Helical" evidence="11">
    <location>
        <begin position="290"/>
        <end position="311"/>
    </location>
</feature>
<accession>A0A2R6A8U2</accession>